<dbReference type="EMBL" id="JBHMFI010000001">
    <property type="protein sequence ID" value="MFB9072237.1"/>
    <property type="molecule type" value="Genomic_DNA"/>
</dbReference>
<organism evidence="2 3">
    <name type="scientific">Citricoccus parietis</name>
    <dbReference type="NCBI Taxonomy" id="592307"/>
    <lineage>
        <taxon>Bacteria</taxon>
        <taxon>Bacillati</taxon>
        <taxon>Actinomycetota</taxon>
        <taxon>Actinomycetes</taxon>
        <taxon>Micrococcales</taxon>
        <taxon>Micrococcaceae</taxon>
        <taxon>Citricoccus</taxon>
    </lineage>
</organism>
<evidence type="ECO:0000313" key="2">
    <source>
        <dbReference type="EMBL" id="MFB9072237.1"/>
    </source>
</evidence>
<keyword evidence="3" id="KW-1185">Reference proteome</keyword>
<protein>
    <submittedName>
        <fullName evidence="2">Uncharacterized protein</fullName>
    </submittedName>
</protein>
<proteinExistence type="predicted"/>
<comment type="caution">
    <text evidence="2">The sequence shown here is derived from an EMBL/GenBank/DDBJ whole genome shotgun (WGS) entry which is preliminary data.</text>
</comment>
<evidence type="ECO:0000313" key="3">
    <source>
        <dbReference type="Proteomes" id="UP001589575"/>
    </source>
</evidence>
<feature type="region of interest" description="Disordered" evidence="1">
    <location>
        <begin position="79"/>
        <end position="109"/>
    </location>
</feature>
<evidence type="ECO:0000256" key="1">
    <source>
        <dbReference type="SAM" id="MobiDB-lite"/>
    </source>
</evidence>
<reference evidence="2 3" key="1">
    <citation type="submission" date="2024-09" db="EMBL/GenBank/DDBJ databases">
        <authorList>
            <person name="Sun Q."/>
            <person name="Mori K."/>
        </authorList>
    </citation>
    <scope>NUCLEOTIDE SEQUENCE [LARGE SCALE GENOMIC DNA]</scope>
    <source>
        <strain evidence="2 3">CCM 7609</strain>
    </source>
</reference>
<sequence>MSEQQQGLRVAGAGDPGDQVHVVRLGRLDDLRIHARPVPDRFEHFGVRPGLAALPGVLGVEREHALQQVQRISVLGRNGHGGVGAGAGGQPRECSGADGRRPEGGGAHP</sequence>
<name>A0ABV5FZY7_9MICC</name>
<gene>
    <name evidence="2" type="ORF">ACFFX0_13910</name>
</gene>
<dbReference type="Proteomes" id="UP001589575">
    <property type="component" value="Unassembled WGS sequence"/>
</dbReference>
<accession>A0ABV5FZY7</accession>
<feature type="compositionally biased region" description="Gly residues" evidence="1">
    <location>
        <begin position="79"/>
        <end position="89"/>
    </location>
</feature>